<feature type="domain" description="EF-hand" evidence="2">
    <location>
        <begin position="54"/>
        <end position="89"/>
    </location>
</feature>
<dbReference type="InterPro" id="IPR011992">
    <property type="entry name" value="EF-hand-dom_pair"/>
</dbReference>
<protein>
    <recommendedName>
        <fullName evidence="2">EF-hand domain-containing protein</fullName>
    </recommendedName>
</protein>
<dbReference type="SUPFAM" id="SSF47473">
    <property type="entry name" value="EF-hand"/>
    <property type="match status" value="1"/>
</dbReference>
<dbReference type="CDD" id="cd00051">
    <property type="entry name" value="EFh"/>
    <property type="match status" value="1"/>
</dbReference>
<dbReference type="Proteomes" id="UP000027138">
    <property type="component" value="Unassembled WGS sequence"/>
</dbReference>
<reference evidence="3 5" key="1">
    <citation type="journal article" date="2014" name="PLoS ONE">
        <title>Global Analysis of Gene Expression Profiles in Physic Nut (Jatropha curcas L.) Seedlings Exposed to Salt Stress.</title>
        <authorList>
            <person name="Zhang L."/>
            <person name="Zhang C."/>
            <person name="Wu P."/>
            <person name="Chen Y."/>
            <person name="Li M."/>
            <person name="Jiang H."/>
            <person name="Wu G."/>
        </authorList>
    </citation>
    <scope>NUCLEOTIDE SEQUENCE [LARGE SCALE GENOMIC DNA]</scope>
    <source>
        <strain evidence="5">cv. GZQX0401</strain>
        <tissue evidence="3">Young leaves</tissue>
    </source>
</reference>
<organism evidence="3 5">
    <name type="scientific">Jatropha curcas</name>
    <name type="common">Barbados nut</name>
    <dbReference type="NCBI Taxonomy" id="180498"/>
    <lineage>
        <taxon>Eukaryota</taxon>
        <taxon>Viridiplantae</taxon>
        <taxon>Streptophyta</taxon>
        <taxon>Embryophyta</taxon>
        <taxon>Tracheophyta</taxon>
        <taxon>Spermatophyta</taxon>
        <taxon>Magnoliopsida</taxon>
        <taxon>eudicotyledons</taxon>
        <taxon>Gunneridae</taxon>
        <taxon>Pentapetalae</taxon>
        <taxon>rosids</taxon>
        <taxon>fabids</taxon>
        <taxon>Malpighiales</taxon>
        <taxon>Euphorbiaceae</taxon>
        <taxon>Crotonoideae</taxon>
        <taxon>Jatropheae</taxon>
        <taxon>Jatropha</taxon>
    </lineage>
</organism>
<evidence type="ECO:0000313" key="3">
    <source>
        <dbReference type="EMBL" id="KDP38352.1"/>
    </source>
</evidence>
<sequence length="102" mass="11797">MPRQPYIAYKGNVPQPILSEELIKEIIKRCDINHDNIISEEELIKAFDELGSRFPWFRAQKAMACADSNKNGQIDSDELDQVVKYASKQGYQFKKSQKAYLN</sequence>
<dbReference type="EMBL" id="KK914362">
    <property type="protein sequence ID" value="KDP38352.1"/>
    <property type="molecule type" value="Genomic_DNA"/>
</dbReference>
<dbReference type="OrthoDB" id="26525at2759"/>
<proteinExistence type="predicted"/>
<keyword evidence="1" id="KW-0106">Calcium</keyword>
<evidence type="ECO:0000256" key="1">
    <source>
        <dbReference type="ARBA" id="ARBA00022837"/>
    </source>
</evidence>
<dbReference type="Gene3D" id="1.10.238.10">
    <property type="entry name" value="EF-hand"/>
    <property type="match status" value="1"/>
</dbReference>
<accession>A0A067KQF1</accession>
<dbReference type="PROSITE" id="PS00018">
    <property type="entry name" value="EF_HAND_1"/>
    <property type="match status" value="2"/>
</dbReference>
<dbReference type="Pfam" id="PF13202">
    <property type="entry name" value="EF-hand_5"/>
    <property type="match status" value="2"/>
</dbReference>
<name>A0A067KQF1_JATCU</name>
<dbReference type="GO" id="GO:0005509">
    <property type="term" value="F:calcium ion binding"/>
    <property type="evidence" value="ECO:0007669"/>
    <property type="project" value="InterPro"/>
</dbReference>
<dbReference type="PROSITE" id="PS50222">
    <property type="entry name" value="EF_HAND_2"/>
    <property type="match status" value="2"/>
</dbReference>
<evidence type="ECO:0000259" key="2">
    <source>
        <dbReference type="PROSITE" id="PS50222"/>
    </source>
</evidence>
<dbReference type="SMART" id="SM00054">
    <property type="entry name" value="EFh"/>
    <property type="match status" value="2"/>
</dbReference>
<dbReference type="InterPro" id="IPR002048">
    <property type="entry name" value="EF_hand_dom"/>
</dbReference>
<feature type="domain" description="EF-hand" evidence="2">
    <location>
        <begin position="18"/>
        <end position="53"/>
    </location>
</feature>
<evidence type="ECO:0000313" key="5">
    <source>
        <dbReference type="Proteomes" id="UP000027138"/>
    </source>
</evidence>
<gene>
    <name evidence="3" type="ORF">JCGZ_04277</name>
    <name evidence="4" type="ORF">JCGZ_04281</name>
</gene>
<dbReference type="EMBL" id="KK914362">
    <property type="protein sequence ID" value="KDP38356.1"/>
    <property type="molecule type" value="Genomic_DNA"/>
</dbReference>
<keyword evidence="5" id="KW-1185">Reference proteome</keyword>
<dbReference type="InterPro" id="IPR018247">
    <property type="entry name" value="EF_Hand_1_Ca_BS"/>
</dbReference>
<evidence type="ECO:0000313" key="4">
    <source>
        <dbReference type="EMBL" id="KDP38356.1"/>
    </source>
</evidence>
<dbReference type="AlphaFoldDB" id="A0A067KQF1"/>